<name>A0A1J5TXJ4_9ZZZZ</name>
<gene>
    <name evidence="2" type="ORF">GALL_25690</name>
</gene>
<evidence type="ECO:0000313" key="2">
    <source>
        <dbReference type="EMBL" id="OIR16750.1"/>
    </source>
</evidence>
<organism evidence="2">
    <name type="scientific">mine drainage metagenome</name>
    <dbReference type="NCBI Taxonomy" id="410659"/>
    <lineage>
        <taxon>unclassified sequences</taxon>
        <taxon>metagenomes</taxon>
        <taxon>ecological metagenomes</taxon>
    </lineage>
</organism>
<reference evidence="2" key="1">
    <citation type="submission" date="2016-10" db="EMBL/GenBank/DDBJ databases">
        <title>Sequence of Gallionella enrichment culture.</title>
        <authorList>
            <person name="Poehlein A."/>
            <person name="Muehling M."/>
            <person name="Daniel R."/>
        </authorList>
    </citation>
    <scope>NUCLEOTIDE SEQUENCE</scope>
</reference>
<dbReference type="InterPro" id="IPR021327">
    <property type="entry name" value="DUF2934"/>
</dbReference>
<feature type="region of interest" description="Disordered" evidence="1">
    <location>
        <begin position="1"/>
        <end position="21"/>
    </location>
</feature>
<evidence type="ECO:0008006" key="3">
    <source>
        <dbReference type="Google" id="ProtNLM"/>
    </source>
</evidence>
<dbReference type="EMBL" id="MLJW01000006">
    <property type="protein sequence ID" value="OIR16750.1"/>
    <property type="molecule type" value="Genomic_DNA"/>
</dbReference>
<protein>
    <recommendedName>
        <fullName evidence="3">DUF2934 domain-containing protein</fullName>
    </recommendedName>
</protein>
<accession>A0A1J5TXJ4</accession>
<proteinExistence type="predicted"/>
<evidence type="ECO:0000256" key="1">
    <source>
        <dbReference type="SAM" id="MobiDB-lite"/>
    </source>
</evidence>
<dbReference type="Pfam" id="PF11154">
    <property type="entry name" value="DUF2934"/>
    <property type="match status" value="1"/>
</dbReference>
<feature type="compositionally biased region" description="Polar residues" evidence="1">
    <location>
        <begin position="1"/>
        <end position="12"/>
    </location>
</feature>
<dbReference type="AlphaFoldDB" id="A0A1J5TXJ4"/>
<sequence>MRPSKQSKSSRQIADIPPSLPSDLREKIEINAYYKSAARGFAPGYELDDWLAAEAEINSSGRKDH</sequence>
<comment type="caution">
    <text evidence="2">The sequence shown here is derived from an EMBL/GenBank/DDBJ whole genome shotgun (WGS) entry which is preliminary data.</text>
</comment>